<reference evidence="5 6" key="1">
    <citation type="submission" date="2015-11" db="EMBL/GenBank/DDBJ databases">
        <title>Draft genome sequence of Agrobacterium sp. R89-1.</title>
        <authorList>
            <person name="Zahradnik J."/>
            <person name="Kyslikova E."/>
            <person name="Palyzova A."/>
            <person name="Kyslik P."/>
        </authorList>
    </citation>
    <scope>NUCLEOTIDE SEQUENCE [LARGE SCALE GENOMIC DNA]</scope>
    <source>
        <strain evidence="5 6">R89-1</strain>
    </source>
</reference>
<dbReference type="PROSITE" id="PS50887">
    <property type="entry name" value="GGDEF"/>
    <property type="match status" value="1"/>
</dbReference>
<keyword evidence="3" id="KW-1133">Transmembrane helix</keyword>
<dbReference type="SMART" id="SM00267">
    <property type="entry name" value="GGDEF"/>
    <property type="match status" value="1"/>
</dbReference>
<dbReference type="InterPro" id="IPR043128">
    <property type="entry name" value="Rev_trsase/Diguanyl_cyclase"/>
</dbReference>
<dbReference type="NCBIfam" id="TIGR00254">
    <property type="entry name" value="GGDEF"/>
    <property type="match status" value="1"/>
</dbReference>
<dbReference type="Proteomes" id="UP000070498">
    <property type="component" value="Unassembled WGS sequence"/>
</dbReference>
<comment type="catalytic activity">
    <reaction evidence="2">
        <text>2 GTP = 3',3'-c-di-GMP + 2 diphosphate</text>
        <dbReference type="Rhea" id="RHEA:24898"/>
        <dbReference type="ChEBI" id="CHEBI:33019"/>
        <dbReference type="ChEBI" id="CHEBI:37565"/>
        <dbReference type="ChEBI" id="CHEBI:58805"/>
        <dbReference type="EC" id="2.7.7.65"/>
    </reaction>
</comment>
<evidence type="ECO:0000256" key="3">
    <source>
        <dbReference type="SAM" id="Phobius"/>
    </source>
</evidence>
<dbReference type="InterPro" id="IPR050469">
    <property type="entry name" value="Diguanylate_Cyclase"/>
</dbReference>
<dbReference type="EMBL" id="LNUW01000027">
    <property type="protein sequence ID" value="KXG86280.1"/>
    <property type="molecule type" value="Genomic_DNA"/>
</dbReference>
<dbReference type="AlphaFoldDB" id="A0A135P4E3"/>
<sequence length="265" mass="28591">MSLSDPGEGQNLRTFAAKMVFISIILSVLVSCVVIAIAGFFNVLPLPLLEALVHSVIMAWIVGGIVTGVMCSVIGKAIRKLHASHAEFERLSKTDTLSGLANRRAFNQCFDEVENDASLAIFDLDRFKGINDNHGHAAGDIVIKRAAAAIEDVFGEFHCVARLGGEEFAVIVRGGKRKDRLILIELARIRVSCLTINFNGTQLQTTVSVGVADIEPSRSKHDTFASADKALYLAKASGRNCVCHEEELQLSQAVDQLKSTLLAAS</sequence>
<dbReference type="GO" id="GO:0052621">
    <property type="term" value="F:diguanylate cyclase activity"/>
    <property type="evidence" value="ECO:0007669"/>
    <property type="project" value="UniProtKB-EC"/>
</dbReference>
<dbReference type="Pfam" id="PF00990">
    <property type="entry name" value="GGDEF"/>
    <property type="match status" value="1"/>
</dbReference>
<dbReference type="STRING" id="2052828.ATO67_03745"/>
<feature type="transmembrane region" description="Helical" evidence="3">
    <location>
        <begin position="53"/>
        <end position="75"/>
    </location>
</feature>
<dbReference type="InterPro" id="IPR029787">
    <property type="entry name" value="Nucleotide_cyclase"/>
</dbReference>
<accession>A0A135P4E3</accession>
<dbReference type="SUPFAM" id="SSF55073">
    <property type="entry name" value="Nucleotide cyclase"/>
    <property type="match status" value="1"/>
</dbReference>
<keyword evidence="3" id="KW-0472">Membrane</keyword>
<gene>
    <name evidence="5" type="ORF">ATO67_03745</name>
</gene>
<evidence type="ECO:0000256" key="1">
    <source>
        <dbReference type="ARBA" id="ARBA00012528"/>
    </source>
</evidence>
<keyword evidence="3" id="KW-0812">Transmembrane</keyword>
<keyword evidence="6" id="KW-1185">Reference proteome</keyword>
<dbReference type="CDD" id="cd01949">
    <property type="entry name" value="GGDEF"/>
    <property type="match status" value="1"/>
</dbReference>
<proteinExistence type="predicted"/>
<organism evidence="5 6">
    <name type="scientific">Agrobacterium bohemicum</name>
    <dbReference type="NCBI Taxonomy" id="2052828"/>
    <lineage>
        <taxon>Bacteria</taxon>
        <taxon>Pseudomonadati</taxon>
        <taxon>Pseudomonadota</taxon>
        <taxon>Alphaproteobacteria</taxon>
        <taxon>Hyphomicrobiales</taxon>
        <taxon>Rhizobiaceae</taxon>
        <taxon>Rhizobium/Agrobacterium group</taxon>
        <taxon>Agrobacterium</taxon>
    </lineage>
</organism>
<dbReference type="Gene3D" id="3.30.70.270">
    <property type="match status" value="1"/>
</dbReference>
<evidence type="ECO:0000256" key="2">
    <source>
        <dbReference type="ARBA" id="ARBA00034247"/>
    </source>
</evidence>
<dbReference type="EC" id="2.7.7.65" evidence="1"/>
<feature type="transmembrane region" description="Helical" evidence="3">
    <location>
        <begin position="20"/>
        <end position="41"/>
    </location>
</feature>
<protein>
    <recommendedName>
        <fullName evidence="1">diguanylate cyclase</fullName>
        <ecNumber evidence="1">2.7.7.65</ecNumber>
    </recommendedName>
</protein>
<evidence type="ECO:0000259" key="4">
    <source>
        <dbReference type="PROSITE" id="PS50887"/>
    </source>
</evidence>
<comment type="caution">
    <text evidence="5">The sequence shown here is derived from an EMBL/GenBank/DDBJ whole genome shotgun (WGS) entry which is preliminary data.</text>
</comment>
<dbReference type="PANTHER" id="PTHR45138:SF9">
    <property type="entry name" value="DIGUANYLATE CYCLASE DGCM-RELATED"/>
    <property type="match status" value="1"/>
</dbReference>
<name>A0A135P4E3_9HYPH</name>
<dbReference type="InterPro" id="IPR000160">
    <property type="entry name" value="GGDEF_dom"/>
</dbReference>
<evidence type="ECO:0000313" key="5">
    <source>
        <dbReference type="EMBL" id="KXG86280.1"/>
    </source>
</evidence>
<dbReference type="PANTHER" id="PTHR45138">
    <property type="entry name" value="REGULATORY COMPONENTS OF SENSORY TRANSDUCTION SYSTEM"/>
    <property type="match status" value="1"/>
</dbReference>
<feature type="domain" description="GGDEF" evidence="4">
    <location>
        <begin position="115"/>
        <end position="247"/>
    </location>
</feature>
<evidence type="ECO:0000313" key="6">
    <source>
        <dbReference type="Proteomes" id="UP000070498"/>
    </source>
</evidence>